<sequence length="222" mass="24360">MKSTPFMLRTAFGIIATAAALSLTACSGQGASEPPAAKSSERPVAVQNSHAEAGTAAKKQETPEEAFYAAYKESSSDRDKIENMMSRITGLDWKTYRELRKDVPLMDETLGYLYRNRSMIKPEHYKAVFSATRNLDGAGSESYAALASELFWTDKKAAIQALSGMDDPKRRQSVIGLIAYGLSYKDATQVQKEIEAWQAGAELTSAEQQIVQSLLEAVKDPY</sequence>
<evidence type="ECO:0008006" key="5">
    <source>
        <dbReference type="Google" id="ProtNLM"/>
    </source>
</evidence>
<evidence type="ECO:0000256" key="1">
    <source>
        <dbReference type="SAM" id="MobiDB-lite"/>
    </source>
</evidence>
<proteinExistence type="predicted"/>
<dbReference type="RefSeq" id="WP_212951105.1">
    <property type="nucleotide sequence ID" value="NZ_BORW01000020.1"/>
</dbReference>
<comment type="caution">
    <text evidence="3">The sequence shown here is derived from an EMBL/GenBank/DDBJ whole genome shotgun (WGS) entry which is preliminary data.</text>
</comment>
<feature type="signal peptide" evidence="2">
    <location>
        <begin position="1"/>
        <end position="31"/>
    </location>
</feature>
<keyword evidence="2" id="KW-0732">Signal</keyword>
<gene>
    <name evidence="3" type="ORF">J21TS3_34400</name>
</gene>
<dbReference type="Proteomes" id="UP000680638">
    <property type="component" value="Unassembled WGS sequence"/>
</dbReference>
<accession>A0ABQ4LZC0</accession>
<evidence type="ECO:0000313" key="3">
    <source>
        <dbReference type="EMBL" id="GIO68619.1"/>
    </source>
</evidence>
<feature type="region of interest" description="Disordered" evidence="1">
    <location>
        <begin position="27"/>
        <end position="61"/>
    </location>
</feature>
<dbReference type="EMBL" id="BORW01000020">
    <property type="protein sequence ID" value="GIO68619.1"/>
    <property type="molecule type" value="Genomic_DNA"/>
</dbReference>
<name>A0ABQ4LZC0_9BACL</name>
<dbReference type="PROSITE" id="PS51257">
    <property type="entry name" value="PROKAR_LIPOPROTEIN"/>
    <property type="match status" value="1"/>
</dbReference>
<protein>
    <recommendedName>
        <fullName evidence="5">HEAT repeat domain-containing protein</fullName>
    </recommendedName>
</protein>
<organism evidence="3 4">
    <name type="scientific">Paenibacillus cookii</name>
    <dbReference type="NCBI Taxonomy" id="157839"/>
    <lineage>
        <taxon>Bacteria</taxon>
        <taxon>Bacillati</taxon>
        <taxon>Bacillota</taxon>
        <taxon>Bacilli</taxon>
        <taxon>Bacillales</taxon>
        <taxon>Paenibacillaceae</taxon>
        <taxon>Paenibacillus</taxon>
    </lineage>
</organism>
<feature type="chain" id="PRO_5045985112" description="HEAT repeat domain-containing protein" evidence="2">
    <location>
        <begin position="32"/>
        <end position="222"/>
    </location>
</feature>
<evidence type="ECO:0000313" key="4">
    <source>
        <dbReference type="Proteomes" id="UP000680638"/>
    </source>
</evidence>
<evidence type="ECO:0000256" key="2">
    <source>
        <dbReference type="SAM" id="SignalP"/>
    </source>
</evidence>
<keyword evidence="4" id="KW-1185">Reference proteome</keyword>
<reference evidence="3 4" key="1">
    <citation type="submission" date="2021-03" db="EMBL/GenBank/DDBJ databases">
        <title>Antimicrobial resistance genes in bacteria isolated from Japanese honey, and their potential for conferring macrolide and lincosamide resistance in the American foulbrood pathogen Paenibacillus larvae.</title>
        <authorList>
            <person name="Okamoto M."/>
            <person name="Kumagai M."/>
            <person name="Kanamori H."/>
            <person name="Takamatsu D."/>
        </authorList>
    </citation>
    <scope>NUCLEOTIDE SEQUENCE [LARGE SCALE GENOMIC DNA]</scope>
    <source>
        <strain evidence="3 4">J21TS3</strain>
    </source>
</reference>